<sequence>MSNSDQPPSTEPPRQEPRLPPGCTIFMLIVGVLLLVPGALCVVLNVTLGGSGDPLTGVSVLVTLVGLGLIVFARSQKRG</sequence>
<dbReference type="AlphaFoldDB" id="A0A560LZE3"/>
<evidence type="ECO:0000256" key="2">
    <source>
        <dbReference type="SAM" id="Phobius"/>
    </source>
</evidence>
<dbReference type="OrthoDB" id="9867155at2"/>
<dbReference type="RefSeq" id="WP_146986116.1">
    <property type="nucleotide sequence ID" value="NZ_VITY01000004.1"/>
</dbReference>
<gene>
    <name evidence="3" type="ORF">FBZ93_10446</name>
</gene>
<proteinExistence type="predicted"/>
<reference evidence="3 4" key="1">
    <citation type="submission" date="2019-06" db="EMBL/GenBank/DDBJ databases">
        <title>Genomic Encyclopedia of Type Strains, Phase IV (KMG-V): Genome sequencing to study the core and pangenomes of soil and plant-associated prokaryotes.</title>
        <authorList>
            <person name="Whitman W."/>
        </authorList>
    </citation>
    <scope>NUCLEOTIDE SEQUENCE [LARGE SCALE GENOMIC DNA]</scope>
    <source>
        <strain evidence="3 4">BR 10355</strain>
    </source>
</reference>
<organism evidence="3 4">
    <name type="scientific">Bradyrhizobium macuxiense</name>
    <dbReference type="NCBI Taxonomy" id="1755647"/>
    <lineage>
        <taxon>Bacteria</taxon>
        <taxon>Pseudomonadati</taxon>
        <taxon>Pseudomonadota</taxon>
        <taxon>Alphaproteobacteria</taxon>
        <taxon>Hyphomicrobiales</taxon>
        <taxon>Nitrobacteraceae</taxon>
        <taxon>Bradyrhizobium</taxon>
    </lineage>
</organism>
<feature type="transmembrane region" description="Helical" evidence="2">
    <location>
        <begin position="54"/>
        <end position="73"/>
    </location>
</feature>
<keyword evidence="2" id="KW-1133">Transmembrane helix</keyword>
<protein>
    <submittedName>
        <fullName evidence="3">Uncharacterized protein</fullName>
    </submittedName>
</protein>
<evidence type="ECO:0000313" key="3">
    <source>
        <dbReference type="EMBL" id="TWC00776.1"/>
    </source>
</evidence>
<dbReference type="Proteomes" id="UP000321304">
    <property type="component" value="Unassembled WGS sequence"/>
</dbReference>
<evidence type="ECO:0000313" key="4">
    <source>
        <dbReference type="Proteomes" id="UP000321304"/>
    </source>
</evidence>
<comment type="caution">
    <text evidence="3">The sequence shown here is derived from an EMBL/GenBank/DDBJ whole genome shotgun (WGS) entry which is preliminary data.</text>
</comment>
<feature type="region of interest" description="Disordered" evidence="1">
    <location>
        <begin position="1"/>
        <end position="20"/>
    </location>
</feature>
<keyword evidence="2" id="KW-0472">Membrane</keyword>
<dbReference type="EMBL" id="VITY01000004">
    <property type="protein sequence ID" value="TWC00776.1"/>
    <property type="molecule type" value="Genomic_DNA"/>
</dbReference>
<feature type="transmembrane region" description="Helical" evidence="2">
    <location>
        <begin position="24"/>
        <end position="48"/>
    </location>
</feature>
<keyword evidence="4" id="KW-1185">Reference proteome</keyword>
<evidence type="ECO:0000256" key="1">
    <source>
        <dbReference type="SAM" id="MobiDB-lite"/>
    </source>
</evidence>
<name>A0A560LZE3_9BRAD</name>
<accession>A0A560LZE3</accession>
<keyword evidence="2" id="KW-0812">Transmembrane</keyword>